<reference evidence="2" key="1">
    <citation type="submission" date="2024-02" db="UniProtKB">
        <authorList>
            <consortium name="WormBaseParasite"/>
        </authorList>
    </citation>
    <scope>IDENTIFICATION</scope>
</reference>
<sequence>MVCAGAIFSMQLNGLTITEQWNFDSLGGTLYALTSGWTTVPAEGIYNRSGVTLMGVGSFNVATVSCKLC</sequence>
<protein>
    <submittedName>
        <fullName evidence="2">Uncharacterized protein</fullName>
    </submittedName>
</protein>
<organism evidence="1 2">
    <name type="scientific">Mesorhabditis belari</name>
    <dbReference type="NCBI Taxonomy" id="2138241"/>
    <lineage>
        <taxon>Eukaryota</taxon>
        <taxon>Metazoa</taxon>
        <taxon>Ecdysozoa</taxon>
        <taxon>Nematoda</taxon>
        <taxon>Chromadorea</taxon>
        <taxon>Rhabditida</taxon>
        <taxon>Rhabditina</taxon>
        <taxon>Rhabditomorpha</taxon>
        <taxon>Rhabditoidea</taxon>
        <taxon>Rhabditidae</taxon>
        <taxon>Mesorhabditinae</taxon>
        <taxon>Mesorhabditis</taxon>
    </lineage>
</organism>
<dbReference type="AlphaFoldDB" id="A0AAF3EX15"/>
<evidence type="ECO:0000313" key="2">
    <source>
        <dbReference type="WBParaSite" id="MBELARI_LOCUS18103"/>
    </source>
</evidence>
<evidence type="ECO:0000313" key="1">
    <source>
        <dbReference type="Proteomes" id="UP000887575"/>
    </source>
</evidence>
<proteinExistence type="predicted"/>
<name>A0AAF3EX15_9BILA</name>
<keyword evidence="1" id="KW-1185">Reference proteome</keyword>
<accession>A0AAF3EX15</accession>
<dbReference type="Proteomes" id="UP000887575">
    <property type="component" value="Unassembled WGS sequence"/>
</dbReference>
<dbReference type="WBParaSite" id="MBELARI_LOCUS18103">
    <property type="protein sequence ID" value="MBELARI_LOCUS18103"/>
    <property type="gene ID" value="MBELARI_LOCUS18103"/>
</dbReference>